<name>A0A1C3EQI1_9PLAN</name>
<keyword evidence="2" id="KW-1185">Reference proteome</keyword>
<reference evidence="1 2" key="1">
    <citation type="submission" date="2016-05" db="EMBL/GenBank/DDBJ databases">
        <title>Genomic and physiological characterization of Planctopirus sp. isolated from fresh water lake.</title>
        <authorList>
            <person name="Subhash Y."/>
            <person name="Ramana C."/>
        </authorList>
    </citation>
    <scope>NUCLEOTIDE SEQUENCE [LARGE SCALE GENOMIC DNA]</scope>
    <source>
        <strain evidence="1 2">JC280</strain>
    </source>
</reference>
<dbReference type="Gene3D" id="2.60.40.1120">
    <property type="entry name" value="Carboxypeptidase-like, regulatory domain"/>
    <property type="match status" value="1"/>
</dbReference>
<dbReference type="EMBL" id="LYDR01000033">
    <property type="protein sequence ID" value="ODA35473.1"/>
    <property type="molecule type" value="Genomic_DNA"/>
</dbReference>
<dbReference type="AlphaFoldDB" id="A0A1C3EQI1"/>
<organism evidence="1 2">
    <name type="scientific">Planctopirus hydrillae</name>
    <dbReference type="NCBI Taxonomy" id="1841610"/>
    <lineage>
        <taxon>Bacteria</taxon>
        <taxon>Pseudomonadati</taxon>
        <taxon>Planctomycetota</taxon>
        <taxon>Planctomycetia</taxon>
        <taxon>Planctomycetales</taxon>
        <taxon>Planctomycetaceae</taxon>
        <taxon>Planctopirus</taxon>
    </lineage>
</organism>
<dbReference type="InterPro" id="IPR008969">
    <property type="entry name" value="CarboxyPept-like_regulatory"/>
</dbReference>
<sequence length="162" mass="17703">MFNMSVYQLSICLICLVILPGCGRGTDFWKSRRPSTTVAKGIVTYRGNPLPKAMILFQPTDTTAVAASATTNAAGEFELRSFPPADGAVPGSYQVMIFKTDYDDPKYDVMPVNNNDPDYMKETADPQPVSLIPVRYNDPKLSGLTAQIPTDGTTALRFDLVD</sequence>
<gene>
    <name evidence="1" type="ORF">A6X21_16810</name>
</gene>
<accession>A0A1C3EQI1</accession>
<proteinExistence type="predicted"/>
<dbReference type="SUPFAM" id="SSF49464">
    <property type="entry name" value="Carboxypeptidase regulatory domain-like"/>
    <property type="match status" value="1"/>
</dbReference>
<protein>
    <recommendedName>
        <fullName evidence="3">Carboxypeptidase regulatory-like domain-containing protein</fullName>
    </recommendedName>
</protein>
<evidence type="ECO:0000313" key="2">
    <source>
        <dbReference type="Proteomes" id="UP000094828"/>
    </source>
</evidence>
<evidence type="ECO:0008006" key="3">
    <source>
        <dbReference type="Google" id="ProtNLM"/>
    </source>
</evidence>
<dbReference type="Proteomes" id="UP000094828">
    <property type="component" value="Unassembled WGS sequence"/>
</dbReference>
<evidence type="ECO:0000313" key="1">
    <source>
        <dbReference type="EMBL" id="ODA35473.1"/>
    </source>
</evidence>
<comment type="caution">
    <text evidence="1">The sequence shown here is derived from an EMBL/GenBank/DDBJ whole genome shotgun (WGS) entry which is preliminary data.</text>
</comment>